<dbReference type="InterPro" id="IPR009057">
    <property type="entry name" value="Homeodomain-like_sf"/>
</dbReference>
<dbReference type="RefSeq" id="WP_378033989.1">
    <property type="nucleotide sequence ID" value="NZ_JBHSIV010000001.1"/>
</dbReference>
<organism evidence="6 7">
    <name type="scientific">Actinomycetospora atypica</name>
    <dbReference type="NCBI Taxonomy" id="1290095"/>
    <lineage>
        <taxon>Bacteria</taxon>
        <taxon>Bacillati</taxon>
        <taxon>Actinomycetota</taxon>
        <taxon>Actinomycetes</taxon>
        <taxon>Pseudonocardiales</taxon>
        <taxon>Pseudonocardiaceae</taxon>
        <taxon>Actinomycetospora</taxon>
    </lineage>
</organism>
<dbReference type="SUPFAM" id="SSF46689">
    <property type="entry name" value="Homeodomain-like"/>
    <property type="match status" value="1"/>
</dbReference>
<evidence type="ECO:0000313" key="6">
    <source>
        <dbReference type="EMBL" id="MFC5060631.1"/>
    </source>
</evidence>
<evidence type="ECO:0000256" key="2">
    <source>
        <dbReference type="ARBA" id="ARBA00023125"/>
    </source>
</evidence>
<dbReference type="PANTHER" id="PTHR30055">
    <property type="entry name" value="HTH-TYPE TRANSCRIPTIONAL REGULATOR RUTR"/>
    <property type="match status" value="1"/>
</dbReference>
<dbReference type="PROSITE" id="PS01081">
    <property type="entry name" value="HTH_TETR_1"/>
    <property type="match status" value="1"/>
</dbReference>
<dbReference type="InterPro" id="IPR050109">
    <property type="entry name" value="HTH-type_TetR-like_transc_reg"/>
</dbReference>
<dbReference type="PROSITE" id="PS50977">
    <property type="entry name" value="HTH_TETR_2"/>
    <property type="match status" value="1"/>
</dbReference>
<dbReference type="InterPro" id="IPR036271">
    <property type="entry name" value="Tet_transcr_reg_TetR-rel_C_sf"/>
</dbReference>
<keyword evidence="3" id="KW-0804">Transcription</keyword>
<comment type="caution">
    <text evidence="6">The sequence shown here is derived from an EMBL/GenBank/DDBJ whole genome shotgun (WGS) entry which is preliminary data.</text>
</comment>
<accession>A0ABV9YDF0</accession>
<dbReference type="Gene3D" id="1.10.357.10">
    <property type="entry name" value="Tetracycline Repressor, domain 2"/>
    <property type="match status" value="1"/>
</dbReference>
<evidence type="ECO:0000256" key="1">
    <source>
        <dbReference type="ARBA" id="ARBA00023015"/>
    </source>
</evidence>
<sequence length="243" mass="25830">MVQVPTPPVGAPRAAPRQARAIATRETILEAAAHEFAAEGYHAASLSKILERSGVTKGALYFHFASKEAMALAVFDVMSEAFPRAVAAFECRHRDTDVLTMVVHLAIGIADLLAADVYSRGGMRVAAEGPVGQERTGWPYHFWEDVFAEMLTRAAAEGYLLPGVDPRTLAVTVVALGHGHRLGSTATTGLDDLRSRAVASWELLLDHLAAPAWLERWRAAGGMASVPSWSTEGGPDGAPGPVP</sequence>
<keyword evidence="1" id="KW-0805">Transcription regulation</keyword>
<dbReference type="SUPFAM" id="SSF48498">
    <property type="entry name" value="Tetracyclin repressor-like, C-terminal domain"/>
    <property type="match status" value="1"/>
</dbReference>
<proteinExistence type="predicted"/>
<feature type="DNA-binding region" description="H-T-H motif" evidence="4">
    <location>
        <begin position="45"/>
        <end position="64"/>
    </location>
</feature>
<dbReference type="InterPro" id="IPR023772">
    <property type="entry name" value="DNA-bd_HTH_TetR-type_CS"/>
</dbReference>
<feature type="domain" description="HTH tetR-type" evidence="5">
    <location>
        <begin position="22"/>
        <end position="82"/>
    </location>
</feature>
<dbReference type="NCBIfam" id="NF041196">
    <property type="entry name" value="ScbR_bind_reg"/>
    <property type="match status" value="1"/>
</dbReference>
<evidence type="ECO:0000259" key="5">
    <source>
        <dbReference type="PROSITE" id="PS50977"/>
    </source>
</evidence>
<name>A0ABV9YDF0_9PSEU</name>
<keyword evidence="7" id="KW-1185">Reference proteome</keyword>
<dbReference type="Proteomes" id="UP001595947">
    <property type="component" value="Unassembled WGS sequence"/>
</dbReference>
<evidence type="ECO:0000256" key="3">
    <source>
        <dbReference type="ARBA" id="ARBA00023163"/>
    </source>
</evidence>
<dbReference type="PANTHER" id="PTHR30055:SF234">
    <property type="entry name" value="HTH-TYPE TRANSCRIPTIONAL REGULATOR BETI"/>
    <property type="match status" value="1"/>
</dbReference>
<reference evidence="7" key="1">
    <citation type="journal article" date="2019" name="Int. J. Syst. Evol. Microbiol.">
        <title>The Global Catalogue of Microorganisms (GCM) 10K type strain sequencing project: providing services to taxonomists for standard genome sequencing and annotation.</title>
        <authorList>
            <consortium name="The Broad Institute Genomics Platform"/>
            <consortium name="The Broad Institute Genome Sequencing Center for Infectious Disease"/>
            <person name="Wu L."/>
            <person name="Ma J."/>
        </authorList>
    </citation>
    <scope>NUCLEOTIDE SEQUENCE [LARGE SCALE GENOMIC DNA]</scope>
    <source>
        <strain evidence="7">CGMCC 4.7093</strain>
    </source>
</reference>
<protein>
    <submittedName>
        <fullName evidence="6">ScbR family autoregulator-binding transcription factor</fullName>
    </submittedName>
</protein>
<keyword evidence="2 4" id="KW-0238">DNA-binding</keyword>
<evidence type="ECO:0000256" key="4">
    <source>
        <dbReference type="PROSITE-ProRule" id="PRU00335"/>
    </source>
</evidence>
<gene>
    <name evidence="6" type="ORF">ACFPBZ_00295</name>
</gene>
<dbReference type="PRINTS" id="PR00455">
    <property type="entry name" value="HTHTETR"/>
</dbReference>
<dbReference type="InterPro" id="IPR001647">
    <property type="entry name" value="HTH_TetR"/>
</dbReference>
<evidence type="ECO:0000313" key="7">
    <source>
        <dbReference type="Proteomes" id="UP001595947"/>
    </source>
</evidence>
<dbReference type="Pfam" id="PF00440">
    <property type="entry name" value="TetR_N"/>
    <property type="match status" value="1"/>
</dbReference>
<dbReference type="InterPro" id="IPR047923">
    <property type="entry name" value="ArpA-like"/>
</dbReference>
<dbReference type="EMBL" id="JBHSIV010000001">
    <property type="protein sequence ID" value="MFC5060631.1"/>
    <property type="molecule type" value="Genomic_DNA"/>
</dbReference>